<reference evidence="14" key="1">
    <citation type="submission" date="2020-12" db="EMBL/GenBank/DDBJ databases">
        <title>Metabolic potential, ecology and presence of endohyphal bacteria is reflected in genomic diversity of Mucoromycotina.</title>
        <authorList>
            <person name="Muszewska A."/>
            <person name="Okrasinska A."/>
            <person name="Steczkiewicz K."/>
            <person name="Drgas O."/>
            <person name="Orlowska M."/>
            <person name="Perlinska-Lenart U."/>
            <person name="Aleksandrzak-Piekarczyk T."/>
            <person name="Szatraj K."/>
            <person name="Zielenkiewicz U."/>
            <person name="Pilsyk S."/>
            <person name="Malc E."/>
            <person name="Mieczkowski P."/>
            <person name="Kruszewska J.S."/>
            <person name="Biernat P."/>
            <person name="Pawlowska J."/>
        </authorList>
    </citation>
    <scope>NUCLEOTIDE SEQUENCE</scope>
    <source>
        <strain evidence="14">WA0000051536</strain>
    </source>
</reference>
<dbReference type="Proteomes" id="UP000612746">
    <property type="component" value="Unassembled WGS sequence"/>
</dbReference>
<keyword evidence="5" id="KW-0808">Transferase</keyword>
<feature type="domain" description="Phosphoadenosine phosphosulphate reductase" evidence="13">
    <location>
        <begin position="149"/>
        <end position="224"/>
    </location>
</feature>
<sequence>MTDNWKDSGCSVKPVVDRHLSTQNEYDFKYIHDTVYSLAQSEHKIAPQVREALNVIEEAVDKYGQGVLSLAFNGGKDCTVLLHLVIAALYHRLQTQNIKPIQSVYVTCRNPFPEVDNFVEECVKRYRLESIQVPAPMRLALQQFIDNAKVKPEAILVGIRRNDPYAENLTHFDTTDEGWPSFMRVHPIIDWSYQNVWEFLLLLGIPYCELYDRGYTSLGGMDNTFPNPELVNPDAPSGFNPAYMLTDEQHERCGRMNSTKK</sequence>
<dbReference type="GO" id="GO:0003919">
    <property type="term" value="F:FMN adenylyltransferase activity"/>
    <property type="evidence" value="ECO:0007669"/>
    <property type="project" value="UniProtKB-EC"/>
</dbReference>
<dbReference type="SUPFAM" id="SSF52402">
    <property type="entry name" value="Adenine nucleotide alpha hydrolases-like"/>
    <property type="match status" value="1"/>
</dbReference>
<dbReference type="AlphaFoldDB" id="A0A8H7PWK5"/>
<dbReference type="Pfam" id="PF01507">
    <property type="entry name" value="PAPS_reduct"/>
    <property type="match status" value="2"/>
</dbReference>
<keyword evidence="9" id="KW-0067">ATP-binding</keyword>
<evidence type="ECO:0000313" key="14">
    <source>
        <dbReference type="EMBL" id="KAG2181692.1"/>
    </source>
</evidence>
<dbReference type="InterPro" id="IPR014729">
    <property type="entry name" value="Rossmann-like_a/b/a_fold"/>
</dbReference>
<keyword evidence="6" id="KW-0548">Nucleotidyltransferase</keyword>
<evidence type="ECO:0000256" key="10">
    <source>
        <dbReference type="ARBA" id="ARBA00031145"/>
    </source>
</evidence>
<dbReference type="PANTHER" id="PTHR23293:SF9">
    <property type="entry name" value="FAD SYNTHASE"/>
    <property type="match status" value="1"/>
</dbReference>
<accession>A0A8H7PWK5</accession>
<dbReference type="InterPro" id="IPR002500">
    <property type="entry name" value="PAPS_reduct_dom"/>
</dbReference>
<evidence type="ECO:0000256" key="9">
    <source>
        <dbReference type="ARBA" id="ARBA00022840"/>
    </source>
</evidence>
<comment type="caution">
    <text evidence="14">The sequence shown here is derived from an EMBL/GenBank/DDBJ whole genome shotgun (WGS) entry which is preliminary data.</text>
</comment>
<keyword evidence="7" id="KW-0547">Nucleotide-binding</keyword>
<evidence type="ECO:0000256" key="5">
    <source>
        <dbReference type="ARBA" id="ARBA00022679"/>
    </source>
</evidence>
<dbReference type="EC" id="2.7.7.2" evidence="2"/>
<evidence type="ECO:0000256" key="2">
    <source>
        <dbReference type="ARBA" id="ARBA00012393"/>
    </source>
</evidence>
<protein>
    <recommendedName>
        <fullName evidence="2">FAD synthase</fullName>
        <ecNumber evidence="2">2.7.7.2</ecNumber>
    </recommendedName>
    <alternativeName>
        <fullName evidence="10">FAD pyrophosphorylase</fullName>
    </alternativeName>
    <alternativeName>
        <fullName evidence="11">FMN adenylyltransferase</fullName>
    </alternativeName>
</protein>
<feature type="domain" description="Phosphoadenosine phosphosulphate reductase" evidence="13">
    <location>
        <begin position="69"/>
        <end position="143"/>
    </location>
</feature>
<evidence type="ECO:0000256" key="12">
    <source>
        <dbReference type="ARBA" id="ARBA00049494"/>
    </source>
</evidence>
<keyword evidence="15" id="KW-1185">Reference proteome</keyword>
<dbReference type="GO" id="GO:0005524">
    <property type="term" value="F:ATP binding"/>
    <property type="evidence" value="ECO:0007669"/>
    <property type="project" value="UniProtKB-KW"/>
</dbReference>
<dbReference type="Gene3D" id="3.40.50.620">
    <property type="entry name" value="HUPs"/>
    <property type="match status" value="1"/>
</dbReference>
<dbReference type="OrthoDB" id="270728at2759"/>
<evidence type="ECO:0000256" key="1">
    <source>
        <dbReference type="ARBA" id="ARBA00004726"/>
    </source>
</evidence>
<name>A0A8H7PWK5_9FUNG</name>
<keyword evidence="8" id="KW-0274">FAD</keyword>
<evidence type="ECO:0000256" key="4">
    <source>
        <dbReference type="ARBA" id="ARBA00022643"/>
    </source>
</evidence>
<comment type="pathway">
    <text evidence="1">Cofactor biosynthesis; FAD biosynthesis; FAD from FMN: step 1/1.</text>
</comment>
<gene>
    <name evidence="14" type="ORF">INT44_008507</name>
</gene>
<evidence type="ECO:0000259" key="13">
    <source>
        <dbReference type="Pfam" id="PF01507"/>
    </source>
</evidence>
<evidence type="ECO:0000256" key="6">
    <source>
        <dbReference type="ARBA" id="ARBA00022695"/>
    </source>
</evidence>
<evidence type="ECO:0000256" key="7">
    <source>
        <dbReference type="ARBA" id="ARBA00022741"/>
    </source>
</evidence>
<comment type="catalytic activity">
    <reaction evidence="12">
        <text>FMN + ATP + H(+) = FAD + diphosphate</text>
        <dbReference type="Rhea" id="RHEA:17237"/>
        <dbReference type="ChEBI" id="CHEBI:15378"/>
        <dbReference type="ChEBI" id="CHEBI:30616"/>
        <dbReference type="ChEBI" id="CHEBI:33019"/>
        <dbReference type="ChEBI" id="CHEBI:57692"/>
        <dbReference type="ChEBI" id="CHEBI:58210"/>
        <dbReference type="EC" id="2.7.7.2"/>
    </reaction>
</comment>
<evidence type="ECO:0000256" key="11">
    <source>
        <dbReference type="ARBA" id="ARBA00031871"/>
    </source>
</evidence>
<dbReference type="EMBL" id="JAEPRA010000008">
    <property type="protein sequence ID" value="KAG2181692.1"/>
    <property type="molecule type" value="Genomic_DNA"/>
</dbReference>
<evidence type="ECO:0000313" key="15">
    <source>
        <dbReference type="Proteomes" id="UP000612746"/>
    </source>
</evidence>
<evidence type="ECO:0000256" key="3">
    <source>
        <dbReference type="ARBA" id="ARBA00022630"/>
    </source>
</evidence>
<dbReference type="CDD" id="cd23948">
    <property type="entry name" value="FAD_synthase"/>
    <property type="match status" value="1"/>
</dbReference>
<organism evidence="14 15">
    <name type="scientific">Umbelopsis vinacea</name>
    <dbReference type="NCBI Taxonomy" id="44442"/>
    <lineage>
        <taxon>Eukaryota</taxon>
        <taxon>Fungi</taxon>
        <taxon>Fungi incertae sedis</taxon>
        <taxon>Mucoromycota</taxon>
        <taxon>Mucoromycotina</taxon>
        <taxon>Umbelopsidomycetes</taxon>
        <taxon>Umbelopsidales</taxon>
        <taxon>Umbelopsidaceae</taxon>
        <taxon>Umbelopsis</taxon>
    </lineage>
</organism>
<dbReference type="GO" id="GO:0006747">
    <property type="term" value="P:FAD biosynthetic process"/>
    <property type="evidence" value="ECO:0007669"/>
    <property type="project" value="TreeGrafter"/>
</dbReference>
<keyword evidence="4" id="KW-0288">FMN</keyword>
<keyword evidence="3" id="KW-0285">Flavoprotein</keyword>
<dbReference type="PANTHER" id="PTHR23293">
    <property type="entry name" value="FAD SYNTHETASE-RELATED FMN ADENYLYLTRANSFERASE"/>
    <property type="match status" value="1"/>
</dbReference>
<evidence type="ECO:0000256" key="8">
    <source>
        <dbReference type="ARBA" id="ARBA00022827"/>
    </source>
</evidence>
<proteinExistence type="predicted"/>